<dbReference type="Gene3D" id="2.160.20.10">
    <property type="entry name" value="Single-stranded right-handed beta-helix, Pectin lyase-like"/>
    <property type="match status" value="1"/>
</dbReference>
<dbReference type="Proteomes" id="UP001065593">
    <property type="component" value="Unassembled WGS sequence"/>
</dbReference>
<dbReference type="NCBIfam" id="NF041518">
    <property type="entry name" value="choice_anch_Q"/>
    <property type="match status" value="1"/>
</dbReference>
<keyword evidence="2" id="KW-0732">Signal</keyword>
<dbReference type="NCBIfam" id="TIGR02543">
    <property type="entry name" value="List_Bact_rpt"/>
    <property type="match status" value="3"/>
</dbReference>
<feature type="domain" description="SLH" evidence="3">
    <location>
        <begin position="819"/>
        <end position="882"/>
    </location>
</feature>
<comment type="subcellular location">
    <subcellularLocation>
        <location evidence="1">Cell envelope</location>
    </subcellularLocation>
</comment>
<dbReference type="InterPro" id="IPR001119">
    <property type="entry name" value="SLH_dom"/>
</dbReference>
<name>A0ABQ5NNV6_9BACI</name>
<evidence type="ECO:0000313" key="4">
    <source>
        <dbReference type="EMBL" id="GLC90057.1"/>
    </source>
</evidence>
<dbReference type="InterPro" id="IPR042229">
    <property type="entry name" value="Listeria/Bacterioides_rpt_sf"/>
</dbReference>
<gene>
    <name evidence="4" type="ORF">LYSBPC_31840</name>
</gene>
<sequence length="992" mass="108019">MKGITRVFSLIVVFFLILQLLYTNQVSAHTKIQVENDAIPKFSFINDMPNGVTTTNSTVTVQVNNQLSVNNVIYVKKDATGQHTGGSWEDAFTDLQSALDIVQSGQQIWLAAGTYKPTIKIDPADERTATFQLKNNVALYGGFNGTETDLAQRNWRLNETTLSGDIGIEGDNTDNVYHVLYHPASLQLDATAILDGVTITAGNANGITPHEMGGGMLNDASSPTLINVTFHDNSAMGGGGMINMNSSSSSLTNVSFHDNSAQLGGGIVNFNSSSPSLMNVSFHDNSATDIGGGMLNINSSNPSLMNAVFYTNSADGGSAIANEPTSSFTLINATISDNQSKDRFSQGIKYPIYGGSGVIRNSLIVGNHNEPALFNYTGTIESSLLDVEDNHTILAKFHKTKTNIETTIYNYEDLFTNASTSDYRLKAHSPAINKGDNRHNNTLVDLAGKTRIQGGIIDLGAYEAGFYTVTYNKNEATDGDVPEDHTIYEENNSVTVHANSGNLGKAGYAFTGWNTHADGKGTHYAENTTFQMGTNNITLYAQWTKNLANATILYDANGATGGQVPQDYTIYEENESVTVLNNSSNLIKVGYTFKGWNTQADGKGIAYMPNDTFKMGATNVILYAQWTTNPTYQVQYDANGALPRDNKKYEENEVVKVQGNSGNLMRAGYTFAGWNTQADGKGIAYTENATFPIGKENVTLYAQWIVSSPPTGGNTTPPASNDNNIPPSNDYYFSPVVPVKIAFHTNDGTVIPPIELTSNTKINNLPVPTKEGFRFAGWYQDAAFTKPWVDGALVKESLALYAKWTPLQVDEPITPQEPTAIVKFQDLQQYWAKDMIEELAAQGIIRGYEDGTFRPEESISRMHVALLLTRAFSFDKVRTSDDFSDVSPTHPYYDAIKTLQQAGIIDGSNGAFLPTENMTRAQLAKVLVGVLGLTPESKSSFMDVASDHWSTGYIAVLEHEGIALGDNGYFHPNAPVTRAQFVAFLYRIIHNK</sequence>
<organism evidence="4 5">
    <name type="scientific">Lysinibacillus piscis</name>
    <dbReference type="NCBI Taxonomy" id="2518931"/>
    <lineage>
        <taxon>Bacteria</taxon>
        <taxon>Bacillati</taxon>
        <taxon>Bacillota</taxon>
        <taxon>Bacilli</taxon>
        <taxon>Bacillales</taxon>
        <taxon>Bacillaceae</taxon>
        <taxon>Lysinibacillus</taxon>
    </lineage>
</organism>
<dbReference type="EMBL" id="BRZA01000005">
    <property type="protein sequence ID" value="GLC90057.1"/>
    <property type="molecule type" value="Genomic_DNA"/>
</dbReference>
<feature type="domain" description="SLH" evidence="3">
    <location>
        <begin position="883"/>
        <end position="936"/>
    </location>
</feature>
<dbReference type="InterPro" id="IPR051465">
    <property type="entry name" value="Cell_Envelope_Struct_Comp"/>
</dbReference>
<evidence type="ECO:0000256" key="1">
    <source>
        <dbReference type="ARBA" id="ARBA00004196"/>
    </source>
</evidence>
<protein>
    <recommendedName>
        <fullName evidence="3">SLH domain-containing protein</fullName>
    </recommendedName>
</protein>
<dbReference type="Pfam" id="PF09479">
    <property type="entry name" value="Flg_new"/>
    <property type="match status" value="4"/>
</dbReference>
<reference evidence="4" key="1">
    <citation type="submission" date="2022-08" db="EMBL/GenBank/DDBJ databases">
        <title>Draft genome sequence of Lysinibacillus sp. strain KH24.</title>
        <authorList>
            <person name="Kanbe H."/>
            <person name="Itoh H."/>
        </authorList>
    </citation>
    <scope>NUCLEOTIDE SEQUENCE</scope>
    <source>
        <strain evidence="4">KH24</strain>
    </source>
</reference>
<dbReference type="InterPro" id="IPR059226">
    <property type="entry name" value="Choice_anch_Q_dom"/>
</dbReference>
<dbReference type="InterPro" id="IPR012334">
    <property type="entry name" value="Pectin_lyas_fold"/>
</dbReference>
<dbReference type="PANTHER" id="PTHR43308:SF5">
    <property type="entry name" value="S-LAYER PROTEIN _ PEPTIDOGLYCAN ENDO-BETA-N-ACETYLGLUCOSAMINIDASE"/>
    <property type="match status" value="1"/>
</dbReference>
<dbReference type="Gene3D" id="2.60.40.4270">
    <property type="entry name" value="Listeria-Bacteroides repeat domain"/>
    <property type="match status" value="4"/>
</dbReference>
<dbReference type="RefSeq" id="WP_264989977.1">
    <property type="nucleotide sequence ID" value="NZ_BRZA01000005.1"/>
</dbReference>
<evidence type="ECO:0000256" key="2">
    <source>
        <dbReference type="ARBA" id="ARBA00022729"/>
    </source>
</evidence>
<dbReference type="Pfam" id="PF00395">
    <property type="entry name" value="SLH"/>
    <property type="match status" value="3"/>
</dbReference>
<evidence type="ECO:0000313" key="5">
    <source>
        <dbReference type="Proteomes" id="UP001065593"/>
    </source>
</evidence>
<comment type="caution">
    <text evidence="4">The sequence shown here is derived from an EMBL/GenBank/DDBJ whole genome shotgun (WGS) entry which is preliminary data.</text>
</comment>
<dbReference type="InterPro" id="IPR013378">
    <property type="entry name" value="InlB-like_B-rpt"/>
</dbReference>
<dbReference type="PROSITE" id="PS51272">
    <property type="entry name" value="SLH"/>
    <property type="match status" value="3"/>
</dbReference>
<feature type="domain" description="SLH" evidence="3">
    <location>
        <begin position="937"/>
        <end position="992"/>
    </location>
</feature>
<proteinExistence type="predicted"/>
<dbReference type="SUPFAM" id="SSF51126">
    <property type="entry name" value="Pectin lyase-like"/>
    <property type="match status" value="1"/>
</dbReference>
<dbReference type="InterPro" id="IPR011050">
    <property type="entry name" value="Pectin_lyase_fold/virulence"/>
</dbReference>
<accession>A0ABQ5NNV6</accession>
<dbReference type="PANTHER" id="PTHR43308">
    <property type="entry name" value="OUTER MEMBRANE PROTEIN ALPHA-RELATED"/>
    <property type="match status" value="1"/>
</dbReference>
<evidence type="ECO:0000259" key="3">
    <source>
        <dbReference type="PROSITE" id="PS51272"/>
    </source>
</evidence>
<keyword evidence="5" id="KW-1185">Reference proteome</keyword>